<comment type="cofactor">
    <cofactor evidence="1">
        <name>FAD</name>
        <dbReference type="ChEBI" id="CHEBI:57692"/>
    </cofactor>
</comment>
<dbReference type="EMBL" id="PVEP01000002">
    <property type="protein sequence ID" value="PQV57475.1"/>
    <property type="molecule type" value="Genomic_DNA"/>
</dbReference>
<gene>
    <name evidence="10" type="ORF">LX70_01279</name>
</gene>
<dbReference type="OrthoDB" id="9798604at2"/>
<reference evidence="10 11" key="1">
    <citation type="submission" date="2018-02" db="EMBL/GenBank/DDBJ databases">
        <title>Genomic Encyclopedia of Archaeal and Bacterial Type Strains, Phase II (KMG-II): from individual species to whole genera.</title>
        <authorList>
            <person name="Goeker M."/>
        </authorList>
    </citation>
    <scope>NUCLEOTIDE SEQUENCE [LARGE SCALE GENOMIC DNA]</scope>
    <source>
        <strain evidence="10 11">DSM 18921</strain>
    </source>
</reference>
<dbReference type="GO" id="GO:0016491">
    <property type="term" value="F:oxidoreductase activity"/>
    <property type="evidence" value="ECO:0007669"/>
    <property type="project" value="UniProtKB-KW"/>
</dbReference>
<evidence type="ECO:0000256" key="1">
    <source>
        <dbReference type="ARBA" id="ARBA00001974"/>
    </source>
</evidence>
<keyword evidence="3" id="KW-0285">Flavoprotein</keyword>
<dbReference type="Gene3D" id="3.50.50.60">
    <property type="entry name" value="FAD/NAD(P)-binding domain"/>
    <property type="match status" value="1"/>
</dbReference>
<keyword evidence="5" id="KW-0274">FAD</keyword>
<keyword evidence="8" id="KW-0411">Iron-sulfur</keyword>
<evidence type="ECO:0000256" key="4">
    <source>
        <dbReference type="ARBA" id="ARBA00022723"/>
    </source>
</evidence>
<dbReference type="InterPro" id="IPR051473">
    <property type="entry name" value="P2Ox-like"/>
</dbReference>
<dbReference type="AlphaFoldDB" id="A0A2S8S9H8"/>
<accession>A0A2S8S9H8</accession>
<dbReference type="GO" id="GO:0046872">
    <property type="term" value="F:metal ion binding"/>
    <property type="evidence" value="ECO:0007669"/>
    <property type="project" value="UniProtKB-KW"/>
</dbReference>
<dbReference type="GO" id="GO:0051536">
    <property type="term" value="F:iron-sulfur cluster binding"/>
    <property type="evidence" value="ECO:0007669"/>
    <property type="project" value="UniProtKB-KW"/>
</dbReference>
<evidence type="ECO:0000256" key="5">
    <source>
        <dbReference type="ARBA" id="ARBA00022827"/>
    </source>
</evidence>
<evidence type="ECO:0000313" key="10">
    <source>
        <dbReference type="EMBL" id="PQV57475.1"/>
    </source>
</evidence>
<dbReference type="SUPFAM" id="SSF51905">
    <property type="entry name" value="FAD/NAD(P)-binding domain"/>
    <property type="match status" value="1"/>
</dbReference>
<evidence type="ECO:0000256" key="6">
    <source>
        <dbReference type="ARBA" id="ARBA00023002"/>
    </source>
</evidence>
<keyword evidence="4" id="KW-0479">Metal-binding</keyword>
<evidence type="ECO:0000256" key="2">
    <source>
        <dbReference type="ARBA" id="ARBA00010790"/>
    </source>
</evidence>
<dbReference type="Proteomes" id="UP000238338">
    <property type="component" value="Unassembled WGS sequence"/>
</dbReference>
<dbReference type="InterPro" id="IPR017900">
    <property type="entry name" value="4Fe4S_Fe_S_CS"/>
</dbReference>
<organism evidence="10 11">
    <name type="scientific">Albidovulum denitrificans</name>
    <dbReference type="NCBI Taxonomy" id="404881"/>
    <lineage>
        <taxon>Bacteria</taxon>
        <taxon>Pseudomonadati</taxon>
        <taxon>Pseudomonadota</taxon>
        <taxon>Alphaproteobacteria</taxon>
        <taxon>Rhodobacterales</taxon>
        <taxon>Paracoccaceae</taxon>
        <taxon>Albidovulum</taxon>
    </lineage>
</organism>
<dbReference type="PROSITE" id="PS51379">
    <property type="entry name" value="4FE4S_FER_2"/>
    <property type="match status" value="1"/>
</dbReference>
<evidence type="ECO:0000256" key="7">
    <source>
        <dbReference type="ARBA" id="ARBA00023004"/>
    </source>
</evidence>
<evidence type="ECO:0000259" key="9">
    <source>
        <dbReference type="PROSITE" id="PS51379"/>
    </source>
</evidence>
<dbReference type="RefSeq" id="WP_105513729.1">
    <property type="nucleotide sequence ID" value="NZ_PVEP01000002.1"/>
</dbReference>
<dbReference type="InterPro" id="IPR017896">
    <property type="entry name" value="4Fe4S_Fe-S-bd"/>
</dbReference>
<evidence type="ECO:0000313" key="11">
    <source>
        <dbReference type="Proteomes" id="UP000238338"/>
    </source>
</evidence>
<evidence type="ECO:0000256" key="3">
    <source>
        <dbReference type="ARBA" id="ARBA00022630"/>
    </source>
</evidence>
<dbReference type="InterPro" id="IPR036188">
    <property type="entry name" value="FAD/NAD-bd_sf"/>
</dbReference>
<comment type="caution">
    <text evidence="10">The sequence shown here is derived from an EMBL/GenBank/DDBJ whole genome shotgun (WGS) entry which is preliminary data.</text>
</comment>
<name>A0A2S8S9H8_9RHOB</name>
<comment type="similarity">
    <text evidence="2">Belongs to the GMC oxidoreductase family.</text>
</comment>
<proteinExistence type="inferred from homology"/>
<keyword evidence="11" id="KW-1185">Reference proteome</keyword>
<dbReference type="PANTHER" id="PTHR42784:SF1">
    <property type="entry name" value="PYRANOSE 2-OXIDASE"/>
    <property type="match status" value="1"/>
</dbReference>
<sequence>MAAWSFSGVTEGAHIVIGSGPAGVSAAMALLARGRTVVMVDGGKVLDRDAARRRDAMAADDPGGWTAQDRDGWMAPQFATLPGQVRRYGSDFAMEPGAETMADLPGWFALRASRAAGGLSNLWGAAVLPYAARDMADWPVTAADLAPHYRAVTGFLPVAGVPDALAPLLPEPPMAGRRGIEPSPQARELLSRMARRGDALARMGVTAGQARQAVDSGCRLCGLCLHGCPYGLIWKAGDTLANLRQHPGFSYRPGAVVTRVDEGDGAVTLHLEGGGTIRGARAYLGAGVLETARILLASQPGLGELTLRDSQHAFLPMLHRWANRTRPDRGRFHTLPQAFVEIAAPAISPHLVHSQLYTWNEFFPRDLIGNYASKIPFSAPLFAALARRLIVAQMFLHSDHSHRIALRLAADGRLSARLETHEGMEGTLKAAARHMGRAMSKLGLLPLSFATRPGAPGSSFHVGASVPMAAEPKAGQSDRLGRPLGWERLHLIDATSLPAIPATTITYSVMANAHRIGALSD</sequence>
<dbReference type="PROSITE" id="PS00198">
    <property type="entry name" value="4FE4S_FER_1"/>
    <property type="match status" value="1"/>
</dbReference>
<dbReference type="PANTHER" id="PTHR42784">
    <property type="entry name" value="PYRANOSE 2-OXIDASE"/>
    <property type="match status" value="1"/>
</dbReference>
<keyword evidence="7" id="KW-0408">Iron</keyword>
<feature type="domain" description="4Fe-4S ferredoxin-type" evidence="9">
    <location>
        <begin position="210"/>
        <end position="238"/>
    </location>
</feature>
<keyword evidence="6" id="KW-0560">Oxidoreductase</keyword>
<evidence type="ECO:0000256" key="8">
    <source>
        <dbReference type="ARBA" id="ARBA00023014"/>
    </source>
</evidence>
<protein>
    <submittedName>
        <fullName evidence="10">Choline dehydrogenase-like flavoprotein</fullName>
    </submittedName>
</protein>